<dbReference type="EMBL" id="UYJE01003375">
    <property type="protein sequence ID" value="VDI18747.1"/>
    <property type="molecule type" value="Genomic_DNA"/>
</dbReference>
<feature type="domain" description="Inosine/uridine-preferring nucleoside hydrolase" evidence="2">
    <location>
        <begin position="66"/>
        <end position="369"/>
    </location>
</feature>
<evidence type="ECO:0000313" key="3">
    <source>
        <dbReference type="EMBL" id="VDI18747.1"/>
    </source>
</evidence>
<protein>
    <recommendedName>
        <fullName evidence="2">Inosine/uridine-preferring nucleoside hydrolase domain-containing protein</fullName>
    </recommendedName>
</protein>
<comment type="similarity">
    <text evidence="1">Belongs to the IUNH family.</text>
</comment>
<dbReference type="Proteomes" id="UP000596742">
    <property type="component" value="Unassembled WGS sequence"/>
</dbReference>
<keyword evidence="4" id="KW-1185">Reference proteome</keyword>
<organism evidence="3 4">
    <name type="scientific">Mytilus galloprovincialis</name>
    <name type="common">Mediterranean mussel</name>
    <dbReference type="NCBI Taxonomy" id="29158"/>
    <lineage>
        <taxon>Eukaryota</taxon>
        <taxon>Metazoa</taxon>
        <taxon>Spiralia</taxon>
        <taxon>Lophotrochozoa</taxon>
        <taxon>Mollusca</taxon>
        <taxon>Bivalvia</taxon>
        <taxon>Autobranchia</taxon>
        <taxon>Pteriomorphia</taxon>
        <taxon>Mytilida</taxon>
        <taxon>Mytiloidea</taxon>
        <taxon>Mytilidae</taxon>
        <taxon>Mytilinae</taxon>
        <taxon>Mytilus</taxon>
    </lineage>
</organism>
<dbReference type="InterPro" id="IPR036452">
    <property type="entry name" value="Ribo_hydro-like"/>
</dbReference>
<dbReference type="PANTHER" id="PTHR46190">
    <property type="entry name" value="SI:CH211-201H21.5-RELATED"/>
    <property type="match status" value="1"/>
</dbReference>
<comment type="caution">
    <text evidence="3">The sequence shown here is derived from an EMBL/GenBank/DDBJ whole genome shotgun (WGS) entry which is preliminary data.</text>
</comment>
<evidence type="ECO:0000256" key="1">
    <source>
        <dbReference type="ARBA" id="ARBA00009176"/>
    </source>
</evidence>
<dbReference type="AlphaFoldDB" id="A0A8B6DGR3"/>
<name>A0A8B6DGR3_MYTGA</name>
<gene>
    <name evidence="3" type="ORF">MGAL_10B078354</name>
</gene>
<dbReference type="SUPFAM" id="SSF53590">
    <property type="entry name" value="Nucleoside hydrolase"/>
    <property type="match status" value="1"/>
</dbReference>
<proteinExistence type="inferred from homology"/>
<evidence type="ECO:0000259" key="2">
    <source>
        <dbReference type="Pfam" id="PF01156"/>
    </source>
</evidence>
<sequence>MAEKLEKILINKQFWERSINFHQEHSALKVLATEIRTVKQRFYTKKRNLKLEHAVPDCKVNMKKKIIIDTDAGLDDAQAILMALTSCHVEVVAITTVMGNTGSPQVALNVLRILKLADRLDIPIYVGCNQALNGYKVEGCSGYHGSDGFGESPDPDAPDSSLVQKEDGVSALIRLSKQFSGDISVVCIGPLTNMAMALRKDKMFGQQLEKCYIMGGNYYGKGNVTVSAEFNFHVDPEAAREVLHDLCCPKTLLGWETCDENSFSWDWYKTFLKMKSNRIKYLAELEKYTMNKYYIPNINKGLIQNYEMADQFLMAIALDENVIMESKTVYADVELKGELTRAQMVVDWNKILGKEPNVKIVTKLDRDRAEKMLMESLNEND</sequence>
<reference evidence="3" key="1">
    <citation type="submission" date="2018-11" db="EMBL/GenBank/DDBJ databases">
        <authorList>
            <person name="Alioto T."/>
            <person name="Alioto T."/>
        </authorList>
    </citation>
    <scope>NUCLEOTIDE SEQUENCE</scope>
</reference>
<dbReference type="PANTHER" id="PTHR46190:SF1">
    <property type="entry name" value="SI:CH211-201H21.5"/>
    <property type="match status" value="1"/>
</dbReference>
<dbReference type="CDD" id="cd02649">
    <property type="entry name" value="nuc_hydro_CeIAG"/>
    <property type="match status" value="1"/>
</dbReference>
<accession>A0A8B6DGR3</accession>
<dbReference type="InterPro" id="IPR001910">
    <property type="entry name" value="Inosine/uridine_hydrolase_dom"/>
</dbReference>
<dbReference type="InterPro" id="IPR052775">
    <property type="entry name" value="IUN_hydrolase"/>
</dbReference>
<dbReference type="Gene3D" id="3.90.245.10">
    <property type="entry name" value="Ribonucleoside hydrolase-like"/>
    <property type="match status" value="1"/>
</dbReference>
<dbReference type="GO" id="GO:0016799">
    <property type="term" value="F:hydrolase activity, hydrolyzing N-glycosyl compounds"/>
    <property type="evidence" value="ECO:0007669"/>
    <property type="project" value="InterPro"/>
</dbReference>
<evidence type="ECO:0000313" key="4">
    <source>
        <dbReference type="Proteomes" id="UP000596742"/>
    </source>
</evidence>
<dbReference type="OrthoDB" id="432381at2759"/>
<dbReference type="Pfam" id="PF01156">
    <property type="entry name" value="IU_nuc_hydro"/>
    <property type="match status" value="1"/>
</dbReference>